<dbReference type="PANTHER" id="PTHR11439:SF495">
    <property type="entry name" value="REVERSE TRANSCRIPTASE, RNA-DEPENDENT DNA POLYMERASE-RELATED"/>
    <property type="match status" value="1"/>
</dbReference>
<feature type="compositionally biased region" description="Polar residues" evidence="1">
    <location>
        <begin position="651"/>
        <end position="663"/>
    </location>
</feature>
<dbReference type="InterPro" id="IPR013103">
    <property type="entry name" value="RVT_2"/>
</dbReference>
<protein>
    <submittedName>
        <fullName evidence="4">Uncharacterized protein</fullName>
    </submittedName>
</protein>
<evidence type="ECO:0000256" key="1">
    <source>
        <dbReference type="SAM" id="MobiDB-lite"/>
    </source>
</evidence>
<dbReference type="InterPro" id="IPR057670">
    <property type="entry name" value="SH3_retrovirus"/>
</dbReference>
<accession>A0A6L2JD10</accession>
<dbReference type="Pfam" id="PF07727">
    <property type="entry name" value="RVT_2"/>
    <property type="match status" value="1"/>
</dbReference>
<gene>
    <name evidence="4" type="ORF">Tci_006697</name>
</gene>
<reference evidence="4" key="1">
    <citation type="journal article" date="2019" name="Sci. Rep.">
        <title>Draft genome of Tanacetum cinerariifolium, the natural source of mosquito coil.</title>
        <authorList>
            <person name="Yamashiro T."/>
            <person name="Shiraishi A."/>
            <person name="Satake H."/>
            <person name="Nakayama K."/>
        </authorList>
    </citation>
    <scope>NUCLEOTIDE SEQUENCE</scope>
</reference>
<evidence type="ECO:0000313" key="4">
    <source>
        <dbReference type="EMBL" id="GEU34719.1"/>
    </source>
</evidence>
<evidence type="ECO:0000259" key="3">
    <source>
        <dbReference type="Pfam" id="PF25597"/>
    </source>
</evidence>
<dbReference type="Pfam" id="PF25597">
    <property type="entry name" value="SH3_retrovirus"/>
    <property type="match status" value="1"/>
</dbReference>
<proteinExistence type="predicted"/>
<sequence length="1443" mass="162913">MTKHEAGNEVEVPTVTAQQILARIREIKAKSTLLMALPDEHLTRFNGIKDVKTLWAAIKTRFCKGLDKGFDGFQRLLGLLEIHEAESTNSTNELNVAYIVSTTIGHRSQAQVAMLSIRVKRFYKKTGRNLEFNEKEPVGFNETKFKCFNCHRRGHFARDYRTARNPGNMGRDTGNAGYRGRDNGKRPAREEDEKALVVQDRREEEVTKTVFDNHSSDEENSLANDRFKQGEGFHAVPSPLTGNYMPPTPNLSFAGLDDSIYKFKISETVTSLSIDVKDAPKTSTAFVEKPKEARTISAIKGNGVTAVKASAGCVWRPRVNEIDQISKDNRWICTRVDYGYPQESLKNKGIVDNGCSRHMTRNKDYLADYQEINNGGFVAFGSSRGKITSKDISGGFVAFGGSPKGGKLTGKGKIRTGKLDFEDVYFVKELKALVTKPHNKTPYKLLNDRSPRLDFIRPFGYPITILNTLDPLGKIKGKADEGFFVGHSVTSKAFRVFNTKTKKVEDNLDVRFFENKPNVAGTGPNWLFDIDSLTNSMNNMPVSAGNQTYKNAGPQDTNGTACTQDNVDVGKEHKNDTGSKNVVEPVNKEDQAYRDALDRLMSQEKEASDATDALSKEFEQGCIDQRGSAKADSTNSSNTVSNPVNATNNSGTFSAGKPSSSHPDTYIPDDTLLHVDQDDSQTPNLEDTTELRSTGIFTSAYDDDLDRFTSSVQSAGVDADFNNMESFTVVSHIPTYRVHIDHPKDQILGNLKSVVQTKGMAKKSSRAHAFVSYIHKQIRTNHKDYKNCLFACFLLQMKPKKVYRNKKDERGIIVRNKARLVAQGHRQEEGIDYDEVFALVARIEAIWIFLANASFMWFIVYQMDVKSAFLYGKIEEDVYSEERIFISQDKYVVEILKKFDFSSVRTASTPIKTQKPLVKYKEATNVDVHLYRSMIRSLMYLTASRPNIMFVVCTCSRFQVTPKLSHLHDVKRIFRRLISWQCKKQTIVATSNTKAEYVVAANYCRQSSDPPLLTGFRNGEERMEHEIELTDLVPQTPLDSPLSGGHTPGSDKGSMTLKELMNLCTTLSQKVIVKDKGNGEIGGSTAKTISAARPEVSTVEPKTPPTTTTLFDDEDVTIVDTLVKMKSQKAKEKGVAFKDVDDFARPIRDTKVTLKIQADFDKEIRKERERQDEASKATLVGLYDEVKAQIDVDHELAARLTHKEQEKFTIKERSKLLAELFKRRKKQLVKERAEAIRSKPPTKTRLRNLMMTYLQHTGRFTHAQLKSRSFKEIQKLYTKEQKWVDAFVPIGSEEDEKRVRSRKKRVAGSSSKQKSSKKQKVNDLESVDSNKELRICLKLVPADDKAINYETLDVKSPIVDCESQKLRTMEAGDVHVYRLARLDGSYRQFSTFSRMLEILDRRDVLDVHKIVIERFPANDPEGYDLILLEDLKTLMESSEDDEI</sequence>
<feature type="domain" description="Reverse transcriptase Ty1/copia-type" evidence="2">
    <location>
        <begin position="800"/>
        <end position="880"/>
    </location>
</feature>
<feature type="compositionally biased region" description="Basic and acidic residues" evidence="1">
    <location>
        <begin position="179"/>
        <end position="207"/>
    </location>
</feature>
<feature type="region of interest" description="Disordered" evidence="1">
    <location>
        <begin position="1298"/>
        <end position="1324"/>
    </location>
</feature>
<feature type="region of interest" description="Disordered" evidence="1">
    <location>
        <begin position="161"/>
        <end position="209"/>
    </location>
</feature>
<feature type="compositionally biased region" description="Polar residues" evidence="1">
    <location>
        <begin position="544"/>
        <end position="566"/>
    </location>
</feature>
<feature type="compositionally biased region" description="Low complexity" evidence="1">
    <location>
        <begin position="633"/>
        <end position="650"/>
    </location>
</feature>
<name>A0A6L2JD10_TANCI</name>
<organism evidence="4">
    <name type="scientific">Tanacetum cinerariifolium</name>
    <name type="common">Dalmatian daisy</name>
    <name type="synonym">Chrysanthemum cinerariifolium</name>
    <dbReference type="NCBI Taxonomy" id="118510"/>
    <lineage>
        <taxon>Eukaryota</taxon>
        <taxon>Viridiplantae</taxon>
        <taxon>Streptophyta</taxon>
        <taxon>Embryophyta</taxon>
        <taxon>Tracheophyta</taxon>
        <taxon>Spermatophyta</taxon>
        <taxon>Magnoliopsida</taxon>
        <taxon>eudicotyledons</taxon>
        <taxon>Gunneridae</taxon>
        <taxon>Pentapetalae</taxon>
        <taxon>asterids</taxon>
        <taxon>campanulids</taxon>
        <taxon>Asterales</taxon>
        <taxon>Asteraceae</taxon>
        <taxon>Asteroideae</taxon>
        <taxon>Anthemideae</taxon>
        <taxon>Anthemidinae</taxon>
        <taxon>Tanacetum</taxon>
    </lineage>
</organism>
<comment type="caution">
    <text evidence="4">The sequence shown here is derived from an EMBL/GenBank/DDBJ whole genome shotgun (WGS) entry which is preliminary data.</text>
</comment>
<feature type="domain" description="Retroviral polymerase SH3-like" evidence="3">
    <location>
        <begin position="473"/>
        <end position="516"/>
    </location>
</feature>
<evidence type="ECO:0000259" key="2">
    <source>
        <dbReference type="Pfam" id="PF07727"/>
    </source>
</evidence>
<dbReference type="EMBL" id="BKCJ010000610">
    <property type="protein sequence ID" value="GEU34719.1"/>
    <property type="molecule type" value="Genomic_DNA"/>
</dbReference>
<feature type="region of interest" description="Disordered" evidence="1">
    <location>
        <begin position="544"/>
        <end position="590"/>
    </location>
</feature>
<feature type="compositionally biased region" description="Basic and acidic residues" evidence="1">
    <location>
        <begin position="568"/>
        <end position="577"/>
    </location>
</feature>
<feature type="region of interest" description="Disordered" evidence="1">
    <location>
        <begin position="624"/>
        <end position="688"/>
    </location>
</feature>
<dbReference type="PANTHER" id="PTHR11439">
    <property type="entry name" value="GAG-POL-RELATED RETROTRANSPOSON"/>
    <property type="match status" value="1"/>
</dbReference>